<dbReference type="Proteomes" id="UP000184330">
    <property type="component" value="Unassembled WGS sequence"/>
</dbReference>
<dbReference type="EMBL" id="FJOG01000028">
    <property type="protein sequence ID" value="CZR64846.1"/>
    <property type="molecule type" value="Genomic_DNA"/>
</dbReference>
<accession>A0A1L7XIR2</accession>
<keyword evidence="2" id="KW-1185">Reference proteome</keyword>
<evidence type="ECO:0000313" key="1">
    <source>
        <dbReference type="EMBL" id="CZR64846.1"/>
    </source>
</evidence>
<gene>
    <name evidence="1" type="ORF">PAC_14745</name>
</gene>
<organism evidence="1 2">
    <name type="scientific">Phialocephala subalpina</name>
    <dbReference type="NCBI Taxonomy" id="576137"/>
    <lineage>
        <taxon>Eukaryota</taxon>
        <taxon>Fungi</taxon>
        <taxon>Dikarya</taxon>
        <taxon>Ascomycota</taxon>
        <taxon>Pezizomycotina</taxon>
        <taxon>Leotiomycetes</taxon>
        <taxon>Helotiales</taxon>
        <taxon>Mollisiaceae</taxon>
        <taxon>Phialocephala</taxon>
        <taxon>Phialocephala fortinii species complex</taxon>
    </lineage>
</organism>
<evidence type="ECO:0000313" key="2">
    <source>
        <dbReference type="Proteomes" id="UP000184330"/>
    </source>
</evidence>
<name>A0A1L7XIR2_9HELO</name>
<dbReference type="AlphaFoldDB" id="A0A1L7XIR2"/>
<protein>
    <submittedName>
        <fullName evidence="1">Uncharacterized protein</fullName>
    </submittedName>
</protein>
<reference evidence="1 2" key="1">
    <citation type="submission" date="2016-03" db="EMBL/GenBank/DDBJ databases">
        <authorList>
            <person name="Ploux O."/>
        </authorList>
    </citation>
    <scope>NUCLEOTIDE SEQUENCE [LARGE SCALE GENOMIC DNA]</scope>
    <source>
        <strain evidence="1 2">UAMH 11012</strain>
    </source>
</reference>
<sequence length="202" mass="22483">MSSGPSLTECAKRYGTSSHALFNDTGKSGLTPIQFWNTGSKDFKLFTKWKYHEAYQRSTFRSFVTWELEESGLVEEGLDIGDSIEGKWEAQNDVDALPLITGISAHESIPSILMCFRAMLLTTRRHDALIHSQWVALPREQFKDGGRPRSLHAFETRTPKTAMAGDLDVSKFWDKLAGVVRYDIQPAASNAAKVNASGRVNG</sequence>
<proteinExistence type="predicted"/>